<dbReference type="Gene3D" id="3.40.50.720">
    <property type="entry name" value="NAD(P)-binding Rossmann-like Domain"/>
    <property type="match status" value="1"/>
</dbReference>
<dbReference type="PANTHER" id="PTHR43377">
    <property type="entry name" value="BILIVERDIN REDUCTASE A"/>
    <property type="match status" value="1"/>
</dbReference>
<dbReference type="EMBL" id="JABEND010000013">
    <property type="protein sequence ID" value="NNG37397.1"/>
    <property type="molecule type" value="Genomic_DNA"/>
</dbReference>
<dbReference type="Proteomes" id="UP000562984">
    <property type="component" value="Unassembled WGS sequence"/>
</dbReference>
<protein>
    <submittedName>
        <fullName evidence="3">Gfo/Idh/MocA family oxidoreductase</fullName>
    </submittedName>
</protein>
<accession>A0A849ABT7</accession>
<proteinExistence type="predicted"/>
<feature type="domain" description="GFO/IDH/MocA-like oxidoreductase" evidence="2">
    <location>
        <begin position="133"/>
        <end position="209"/>
    </location>
</feature>
<comment type="caution">
    <text evidence="3">The sequence shown here is derived from an EMBL/GenBank/DDBJ whole genome shotgun (WGS) entry which is preliminary data.</text>
</comment>
<reference evidence="3 4" key="1">
    <citation type="submission" date="2020-05" db="EMBL/GenBank/DDBJ databases">
        <title>Nakamurella sp. DB0629 isolated from air conditioner.</title>
        <authorList>
            <person name="Kim D.H."/>
            <person name="Kim D.-U."/>
        </authorList>
    </citation>
    <scope>NUCLEOTIDE SEQUENCE [LARGE SCALE GENOMIC DNA]</scope>
    <source>
        <strain evidence="3 4">DB0629</strain>
    </source>
</reference>
<organism evidence="3 4">
    <name type="scientific">Nakamurella aerolata</name>
    <dbReference type="NCBI Taxonomy" id="1656892"/>
    <lineage>
        <taxon>Bacteria</taxon>
        <taxon>Bacillati</taxon>
        <taxon>Actinomycetota</taxon>
        <taxon>Actinomycetes</taxon>
        <taxon>Nakamurellales</taxon>
        <taxon>Nakamurellaceae</taxon>
        <taxon>Nakamurella</taxon>
    </lineage>
</organism>
<evidence type="ECO:0000313" key="4">
    <source>
        <dbReference type="Proteomes" id="UP000562984"/>
    </source>
</evidence>
<dbReference type="Pfam" id="PF01408">
    <property type="entry name" value="GFO_IDH_MocA"/>
    <property type="match status" value="1"/>
</dbReference>
<dbReference type="RefSeq" id="WP_171201152.1">
    <property type="nucleotide sequence ID" value="NZ_JABEND010000013.1"/>
</dbReference>
<dbReference type="Gene3D" id="3.30.360.10">
    <property type="entry name" value="Dihydrodipicolinate Reductase, domain 2"/>
    <property type="match status" value="1"/>
</dbReference>
<feature type="domain" description="Gfo/Idh/MocA-like oxidoreductase N-terminal" evidence="1">
    <location>
        <begin position="1"/>
        <end position="120"/>
    </location>
</feature>
<evidence type="ECO:0000259" key="1">
    <source>
        <dbReference type="Pfam" id="PF01408"/>
    </source>
</evidence>
<dbReference type="PANTHER" id="PTHR43377:SF2">
    <property type="entry name" value="BINDING ROSSMANN FOLD OXIDOREDUCTASE, PUTATIVE (AFU_ORTHOLOGUE AFUA_4G00560)-RELATED"/>
    <property type="match status" value="1"/>
</dbReference>
<sequence length="433" mass="46598">MRVALAGAGQRGQAYADWIRRHPELATVVAVADPRPFARGLLSDAFPAVKEFDDWRELAESGLDYDAVVIATQDADHRDPTLAFAARGTHILLEKPIAPSEADTLAIGEAVRAAGVLFGVCHVLRYTPYTDLVKSVVDSGFLGRLMDIQHLEPVGWWHDAHSFVRGNWRDEAQSAPMLLAKSCHDIDWITYVTGERIEQVSSIGELTHFRPENKPAGAGDRCTECAIEPECPYSALKIYPTQRQAGPTFGGKRYPDSDFGWPESVVADHPDEVLAAIESGPYGECVYDGQNDVVDHQSVLMRLSGGVQGSFTMSAFTPHVNRRTRITGSHGYLEGDGEQVWLKDFRTGEESVRQVADLVAAAGNDAGSGHGGGDDGIIAAFVAAVASADPSLIRSGVSESVQSHLAVFAAEKARHTNTVQQVPAFPAADRAGG</sequence>
<dbReference type="Pfam" id="PF22725">
    <property type="entry name" value="GFO_IDH_MocA_C3"/>
    <property type="match status" value="1"/>
</dbReference>
<evidence type="ECO:0000259" key="2">
    <source>
        <dbReference type="Pfam" id="PF22725"/>
    </source>
</evidence>
<dbReference type="SUPFAM" id="SSF55347">
    <property type="entry name" value="Glyceraldehyde-3-phosphate dehydrogenase-like, C-terminal domain"/>
    <property type="match status" value="1"/>
</dbReference>
<name>A0A849ABT7_9ACTN</name>
<dbReference type="SUPFAM" id="SSF51735">
    <property type="entry name" value="NAD(P)-binding Rossmann-fold domains"/>
    <property type="match status" value="1"/>
</dbReference>
<evidence type="ECO:0000313" key="3">
    <source>
        <dbReference type="EMBL" id="NNG37397.1"/>
    </source>
</evidence>
<dbReference type="InterPro" id="IPR000683">
    <property type="entry name" value="Gfo/Idh/MocA-like_OxRdtase_N"/>
</dbReference>
<dbReference type="GO" id="GO:0000166">
    <property type="term" value="F:nucleotide binding"/>
    <property type="evidence" value="ECO:0007669"/>
    <property type="project" value="InterPro"/>
</dbReference>
<gene>
    <name evidence="3" type="ORF">HKD39_17150</name>
</gene>
<dbReference type="InterPro" id="IPR055170">
    <property type="entry name" value="GFO_IDH_MocA-like_dom"/>
</dbReference>
<dbReference type="AlphaFoldDB" id="A0A849ABT7"/>
<dbReference type="InterPro" id="IPR036291">
    <property type="entry name" value="NAD(P)-bd_dom_sf"/>
</dbReference>
<keyword evidence="4" id="KW-1185">Reference proteome</keyword>
<dbReference type="InterPro" id="IPR051450">
    <property type="entry name" value="Gfo/Idh/MocA_Oxidoreductases"/>
</dbReference>